<organism evidence="1 2">
    <name type="scientific">Dallia pectoralis</name>
    <name type="common">Alaska blackfish</name>
    <dbReference type="NCBI Taxonomy" id="75939"/>
    <lineage>
        <taxon>Eukaryota</taxon>
        <taxon>Metazoa</taxon>
        <taxon>Chordata</taxon>
        <taxon>Craniata</taxon>
        <taxon>Vertebrata</taxon>
        <taxon>Euteleostomi</taxon>
        <taxon>Actinopterygii</taxon>
        <taxon>Neopterygii</taxon>
        <taxon>Teleostei</taxon>
        <taxon>Protacanthopterygii</taxon>
        <taxon>Esociformes</taxon>
        <taxon>Umbridae</taxon>
        <taxon>Dallia</taxon>
    </lineage>
</organism>
<name>A0ACC2F2L3_DALPE</name>
<accession>A0ACC2F2L3</accession>
<evidence type="ECO:0000313" key="2">
    <source>
        <dbReference type="Proteomes" id="UP001157502"/>
    </source>
</evidence>
<dbReference type="Proteomes" id="UP001157502">
    <property type="component" value="Chromosome 36"/>
</dbReference>
<reference evidence="1" key="1">
    <citation type="submission" date="2021-05" db="EMBL/GenBank/DDBJ databases">
        <authorList>
            <person name="Pan Q."/>
            <person name="Jouanno E."/>
            <person name="Zahm M."/>
            <person name="Klopp C."/>
            <person name="Cabau C."/>
            <person name="Louis A."/>
            <person name="Berthelot C."/>
            <person name="Parey E."/>
            <person name="Roest Crollius H."/>
            <person name="Montfort J."/>
            <person name="Robinson-Rechavi M."/>
            <person name="Bouchez O."/>
            <person name="Lampietro C."/>
            <person name="Lopez Roques C."/>
            <person name="Donnadieu C."/>
            <person name="Postlethwait J."/>
            <person name="Bobe J."/>
            <person name="Dillon D."/>
            <person name="Chandos A."/>
            <person name="von Hippel F."/>
            <person name="Guiguen Y."/>
        </authorList>
    </citation>
    <scope>NUCLEOTIDE SEQUENCE</scope>
    <source>
        <strain evidence="1">YG-Jan2019</strain>
    </source>
</reference>
<keyword evidence="2" id="KW-1185">Reference proteome</keyword>
<comment type="caution">
    <text evidence="1">The sequence shown here is derived from an EMBL/GenBank/DDBJ whole genome shotgun (WGS) entry which is preliminary data.</text>
</comment>
<evidence type="ECO:0000313" key="1">
    <source>
        <dbReference type="EMBL" id="KAJ7985470.1"/>
    </source>
</evidence>
<sequence length="251" mass="27456">MSVTVTKGEGVTVITLNSKVESSVPLLCQLLWTMCYTPACFVSQALRKFQSSQLVLGTMQIMIGVFNISIGAVLDSTSGRPSLSYVLGGMILASGILCILAVKFPSACLVAVNVILNLVVAALALAGIGMCITQLTFENYDWNCDNYNWNGNYNNWYQVTKPPPSPDVIEMKAWLMRECGYARRITKTLYIALNVMLILLAVLQLCVNISSAVLGLMALTKSREDGKRMTQDLEQYKPLLEEVTTNPAAPI</sequence>
<gene>
    <name evidence="1" type="ORF">DPEC_G00352360</name>
</gene>
<protein>
    <submittedName>
        <fullName evidence="1">Uncharacterized protein</fullName>
    </submittedName>
</protein>
<dbReference type="EMBL" id="CM055763">
    <property type="protein sequence ID" value="KAJ7985470.1"/>
    <property type="molecule type" value="Genomic_DNA"/>
</dbReference>
<proteinExistence type="predicted"/>